<dbReference type="AlphaFoldDB" id="A0A0J7IDZ3"/>
<name>A0A0J7IDZ3_9FLAO</name>
<accession>A0A0J7IDZ3</accession>
<evidence type="ECO:0000313" key="1">
    <source>
        <dbReference type="EMBL" id="KMQ64663.1"/>
    </source>
</evidence>
<gene>
    <name evidence="1" type="ORF">ACM46_10475</name>
</gene>
<keyword evidence="2" id="KW-1185">Reference proteome</keyword>
<dbReference type="STRING" id="558151.ACM46_10475"/>
<protein>
    <submittedName>
        <fullName evidence="1">Uncharacterized protein</fullName>
    </submittedName>
</protein>
<reference evidence="1 2" key="1">
    <citation type="journal article" date="2013" name="Int. J. Syst. Evol. Microbiol.">
        <title>Chryseobacterium angstadtii sp. nov., isolated from a newt tank.</title>
        <authorList>
            <person name="Kirk K.E."/>
            <person name="Hoffman J.A."/>
            <person name="Smith K.A."/>
            <person name="Strahan B.L."/>
            <person name="Failor K.C."/>
            <person name="Krebs J.E."/>
            <person name="Gale A.N."/>
            <person name="Do T.D."/>
            <person name="Sontag T.C."/>
            <person name="Batties A.M."/>
            <person name="Mistiszyn K."/>
            <person name="Newman J.D."/>
        </authorList>
    </citation>
    <scope>NUCLEOTIDE SEQUENCE [LARGE SCALE GENOMIC DNA]</scope>
    <source>
        <strain evidence="1 2">KM</strain>
    </source>
</reference>
<dbReference type="PATRIC" id="fig|558151.6.peg.2212"/>
<dbReference type="EMBL" id="LFND01000003">
    <property type="protein sequence ID" value="KMQ64663.1"/>
    <property type="molecule type" value="Genomic_DNA"/>
</dbReference>
<dbReference type="Proteomes" id="UP000036261">
    <property type="component" value="Unassembled WGS sequence"/>
</dbReference>
<evidence type="ECO:0000313" key="2">
    <source>
        <dbReference type="Proteomes" id="UP000036261"/>
    </source>
</evidence>
<proteinExistence type="predicted"/>
<comment type="caution">
    <text evidence="1">The sequence shown here is derived from an EMBL/GenBank/DDBJ whole genome shotgun (WGS) entry which is preliminary data.</text>
</comment>
<sequence>MIQRVFIILFSLLFVFSFAQNKQKHMKSPMNERVEINKNFKLISLNNRISKFPFSQATQVKIISYNLNFRGYHIPDPPKLDTASLKKYYENIKKPIVLSILMENNDNKGVQQSKVLTLSEISEVSNILYNTCGKYYLKNRMGNKCFFPRNAILFYDENNEIFAYLDICFECSGIEFFPEDISESIDTCEFIYPELENFFKSKGLITEYTQEK</sequence>
<organism evidence="1 2">
    <name type="scientific">Chryseobacterium angstadtii</name>
    <dbReference type="NCBI Taxonomy" id="558151"/>
    <lineage>
        <taxon>Bacteria</taxon>
        <taxon>Pseudomonadati</taxon>
        <taxon>Bacteroidota</taxon>
        <taxon>Flavobacteriia</taxon>
        <taxon>Flavobacteriales</taxon>
        <taxon>Weeksellaceae</taxon>
        <taxon>Chryseobacterium group</taxon>
        <taxon>Chryseobacterium</taxon>
    </lineage>
</organism>